<feature type="domain" description="EGF-like" evidence="10">
    <location>
        <begin position="515"/>
        <end position="552"/>
    </location>
</feature>
<feature type="transmembrane region" description="Helical" evidence="8">
    <location>
        <begin position="562"/>
        <end position="590"/>
    </location>
</feature>
<feature type="chain" id="PRO_5044702803" evidence="9">
    <location>
        <begin position="21"/>
        <end position="951"/>
    </location>
</feature>
<keyword evidence="5 8" id="KW-0472">Membrane</keyword>
<evidence type="ECO:0000256" key="9">
    <source>
        <dbReference type="SAM" id="SignalP"/>
    </source>
</evidence>
<evidence type="ECO:0000313" key="12">
    <source>
        <dbReference type="Proteomes" id="UP001165740"/>
    </source>
</evidence>
<dbReference type="GO" id="GO:0005886">
    <property type="term" value="C:plasma membrane"/>
    <property type="evidence" value="ECO:0007669"/>
    <property type="project" value="TreeGrafter"/>
</dbReference>
<feature type="compositionally biased region" description="Low complexity" evidence="7">
    <location>
        <begin position="287"/>
        <end position="339"/>
    </location>
</feature>
<feature type="domain" description="TIR" evidence="11">
    <location>
        <begin position="613"/>
        <end position="768"/>
    </location>
</feature>
<proteinExistence type="predicted"/>
<gene>
    <name evidence="13 14" type="primary">LOC106062301</name>
</gene>
<keyword evidence="6" id="KW-0245">EGF-like domain</keyword>
<dbReference type="PROSITE" id="PS01186">
    <property type="entry name" value="EGF_2"/>
    <property type="match status" value="2"/>
</dbReference>
<keyword evidence="4 8" id="KW-1133">Transmembrane helix</keyword>
<dbReference type="RefSeq" id="XP_055886562.1">
    <property type="nucleotide sequence ID" value="XM_056030587.1"/>
</dbReference>
<protein>
    <submittedName>
        <fullName evidence="13 14">Uncharacterized protein LOC106062301 isoform X1</fullName>
    </submittedName>
</protein>
<name>A0A9W3AH52_BIOGL</name>
<dbReference type="Proteomes" id="UP001165740">
    <property type="component" value="Chromosome 5"/>
</dbReference>
<dbReference type="PROSITE" id="PS50104">
    <property type="entry name" value="TIR"/>
    <property type="match status" value="1"/>
</dbReference>
<evidence type="ECO:0000256" key="5">
    <source>
        <dbReference type="ARBA" id="ARBA00023136"/>
    </source>
</evidence>
<dbReference type="GeneID" id="106062301"/>
<feature type="region of interest" description="Disordered" evidence="7">
    <location>
        <begin position="261"/>
        <end position="339"/>
    </location>
</feature>
<dbReference type="InterPro" id="IPR000157">
    <property type="entry name" value="TIR_dom"/>
</dbReference>
<dbReference type="InterPro" id="IPR000742">
    <property type="entry name" value="EGF"/>
</dbReference>
<dbReference type="PRINTS" id="PR01537">
    <property type="entry name" value="INTRLKN1R1F"/>
</dbReference>
<keyword evidence="6" id="KW-1015">Disulfide bond</keyword>
<sequence>MGAVLLAVITLGVMVSYSEPQTTRSTQRIVVGQAIVSGKVASSDALPVTTTPSMPSATPTPTWNTSLLCRHLANLTGPQGSAAPPTLESLEAKCFPGFVCVNGYCTGGMSCKCNEGWAGLFCQDLCPSKCVPEGTCVTSTSNQAICLCNSTSKYVPDVGCVMKGPDDSTTTTEPTSTVDPNLRSKAERECFGSIECIHGYCDIGSMQCLCDPGWKGQLCNEKCDLNCGPHGRCRENSEYTMFCACDTGYTGANCQTNTLSNVSSTAGPSTHASMQDGNANSMWYSGDSPKQDTPSTSTSTSTTSVAPTDSTSTKPTDITTSAPTDSTSTAPRETTSAAANATAASTMTTEAAVKPRTLEDRQCLPNIICQFGYCYRGDGNMFCLCDPGFGGMLCGETCPVDCGRYGSCAMAGGKPFCRCLKGYSGVPCKPSLSGTSKSPDSSVISKPSVKQKPIKNFNLSEIFDPWKEIPGYGPLQSLALRACTPGFICQYGNCSTNPEVLECECQESFTGVFCDTPCLLDCGPHGKCEINKETREEECFCFDVGYTGHNCSEIRPEEQEAAFPWAGVAVALSLLFLTVLVLMLLPYYLWKKRNITMMSFVHWLQPFEEDDGRQYDAFVSYASADLDRQFVIQTLVPRLEGRMCFTLCIHQRNFVPGLLSTFSFGSHADITDNITESVKKSRRTLLIISPAYISSGWCKFEYQMALQEMLTEKHRILPIILGDVSHLADETDETLSAILKSVTWLEYPGKDASEQETERFWKRLELSLPKKRPGQSEPLASQTCLVAPSISSKADLVEPEEKKAPLVLRSFKHQSLPGLPFQQIVRVPANDLESTSSMSETLCIRLGKLLSTSREDDLESQDVTSSQLALDPYYVSPSKMEPPLPDYDSDLKMPLTNNNHVGDGLLLEKSPAGMDIYSAPPSAAIKEFESKDMSALDNYLGDQTLVRQLAV</sequence>
<dbReference type="SMART" id="SM00181">
    <property type="entry name" value="EGF"/>
    <property type="match status" value="8"/>
</dbReference>
<dbReference type="OrthoDB" id="1421090at2759"/>
<evidence type="ECO:0000256" key="4">
    <source>
        <dbReference type="ARBA" id="ARBA00022989"/>
    </source>
</evidence>
<evidence type="ECO:0000313" key="14">
    <source>
        <dbReference type="RefSeq" id="XP_055886563.1"/>
    </source>
</evidence>
<feature type="disulfide bond" evidence="6">
    <location>
        <begin position="223"/>
        <end position="233"/>
    </location>
</feature>
<evidence type="ECO:0000256" key="6">
    <source>
        <dbReference type="PROSITE-ProRule" id="PRU00076"/>
    </source>
</evidence>
<dbReference type="PROSITE" id="PS00022">
    <property type="entry name" value="EGF_1"/>
    <property type="match status" value="3"/>
</dbReference>
<evidence type="ECO:0000256" key="7">
    <source>
        <dbReference type="SAM" id="MobiDB-lite"/>
    </source>
</evidence>
<keyword evidence="3 9" id="KW-0732">Signal</keyword>
<feature type="disulfide bond" evidence="6">
    <location>
        <begin position="245"/>
        <end position="254"/>
    </location>
</feature>
<dbReference type="SUPFAM" id="SSF52200">
    <property type="entry name" value="Toll/Interleukin receptor TIR domain"/>
    <property type="match status" value="1"/>
</dbReference>
<dbReference type="AlphaFoldDB" id="A0A9W3AH52"/>
<accession>A0A9W3AH52</accession>
<evidence type="ECO:0000256" key="1">
    <source>
        <dbReference type="ARBA" id="ARBA00004370"/>
    </source>
</evidence>
<dbReference type="PANTHER" id="PTHR24365:SF541">
    <property type="entry name" value="PROTEIN TOLL-RELATED"/>
    <property type="match status" value="1"/>
</dbReference>
<dbReference type="PANTHER" id="PTHR24365">
    <property type="entry name" value="TOLL-LIKE RECEPTOR"/>
    <property type="match status" value="1"/>
</dbReference>
<dbReference type="InterPro" id="IPR035897">
    <property type="entry name" value="Toll_tir_struct_dom_sf"/>
</dbReference>
<reference evidence="13 14" key="1">
    <citation type="submission" date="2025-04" db="UniProtKB">
        <authorList>
            <consortium name="RefSeq"/>
        </authorList>
    </citation>
    <scope>IDENTIFICATION</scope>
</reference>
<comment type="subcellular location">
    <subcellularLocation>
        <location evidence="1">Membrane</location>
    </subcellularLocation>
</comment>
<dbReference type="RefSeq" id="XP_055886563.1">
    <property type="nucleotide sequence ID" value="XM_056030588.1"/>
</dbReference>
<evidence type="ECO:0000259" key="10">
    <source>
        <dbReference type="PROSITE" id="PS50026"/>
    </source>
</evidence>
<keyword evidence="2 8" id="KW-0812">Transmembrane</keyword>
<evidence type="ECO:0000256" key="3">
    <source>
        <dbReference type="ARBA" id="ARBA00022729"/>
    </source>
</evidence>
<keyword evidence="12" id="KW-1185">Reference proteome</keyword>
<evidence type="ECO:0000259" key="11">
    <source>
        <dbReference type="PROSITE" id="PS50104"/>
    </source>
</evidence>
<organism evidence="12 13">
    <name type="scientific">Biomphalaria glabrata</name>
    <name type="common">Bloodfluke planorb</name>
    <name type="synonym">Freshwater snail</name>
    <dbReference type="NCBI Taxonomy" id="6526"/>
    <lineage>
        <taxon>Eukaryota</taxon>
        <taxon>Metazoa</taxon>
        <taxon>Spiralia</taxon>
        <taxon>Lophotrochozoa</taxon>
        <taxon>Mollusca</taxon>
        <taxon>Gastropoda</taxon>
        <taxon>Heterobranchia</taxon>
        <taxon>Euthyneura</taxon>
        <taxon>Panpulmonata</taxon>
        <taxon>Hygrophila</taxon>
        <taxon>Lymnaeoidea</taxon>
        <taxon>Planorbidae</taxon>
        <taxon>Biomphalaria</taxon>
    </lineage>
</organism>
<dbReference type="Gene3D" id="3.40.50.10140">
    <property type="entry name" value="Toll/interleukin-1 receptor homology (TIR) domain"/>
    <property type="match status" value="1"/>
</dbReference>
<evidence type="ECO:0000313" key="13">
    <source>
        <dbReference type="RefSeq" id="XP_055886562.1"/>
    </source>
</evidence>
<dbReference type="Pfam" id="PF01582">
    <property type="entry name" value="TIR"/>
    <property type="match status" value="1"/>
</dbReference>
<feature type="disulfide bond" evidence="6">
    <location>
        <begin position="518"/>
        <end position="528"/>
    </location>
</feature>
<feature type="domain" description="EGF-like" evidence="10">
    <location>
        <begin position="220"/>
        <end position="255"/>
    </location>
</feature>
<feature type="compositionally biased region" description="Polar residues" evidence="7">
    <location>
        <begin position="261"/>
        <end position="283"/>
    </location>
</feature>
<feature type="signal peptide" evidence="9">
    <location>
        <begin position="1"/>
        <end position="20"/>
    </location>
</feature>
<evidence type="ECO:0000256" key="2">
    <source>
        <dbReference type="ARBA" id="ARBA00022692"/>
    </source>
</evidence>
<evidence type="ECO:0000256" key="8">
    <source>
        <dbReference type="SAM" id="Phobius"/>
    </source>
</evidence>
<dbReference type="SMART" id="SM00255">
    <property type="entry name" value="TIR"/>
    <property type="match status" value="1"/>
</dbReference>
<dbReference type="GO" id="GO:0038023">
    <property type="term" value="F:signaling receptor activity"/>
    <property type="evidence" value="ECO:0007669"/>
    <property type="project" value="TreeGrafter"/>
</dbReference>
<comment type="caution">
    <text evidence="6">Lacks conserved residue(s) required for the propagation of feature annotation.</text>
</comment>
<dbReference type="GO" id="GO:0007165">
    <property type="term" value="P:signal transduction"/>
    <property type="evidence" value="ECO:0007669"/>
    <property type="project" value="InterPro"/>
</dbReference>
<dbReference type="Gene3D" id="2.10.25.10">
    <property type="entry name" value="Laminin"/>
    <property type="match status" value="3"/>
</dbReference>
<dbReference type="PROSITE" id="PS50026">
    <property type="entry name" value="EGF_3"/>
    <property type="match status" value="2"/>
</dbReference>
<feature type="disulfide bond" evidence="6">
    <location>
        <begin position="522"/>
        <end position="539"/>
    </location>
</feature>